<reference evidence="2 3" key="1">
    <citation type="submission" date="2024-11" db="EMBL/GenBank/DDBJ databases">
        <title>Adaptive evolution of stress response genes in parasites aligns with host niche diversity.</title>
        <authorList>
            <person name="Hahn C."/>
            <person name="Resl P."/>
        </authorList>
    </citation>
    <scope>NUCLEOTIDE SEQUENCE [LARGE SCALE GENOMIC DNA]</scope>
    <source>
        <strain evidence="2">EGGRZ-B1_66</strain>
        <tissue evidence="2">Body</tissue>
    </source>
</reference>
<feature type="region of interest" description="Disordered" evidence="1">
    <location>
        <begin position="1"/>
        <end position="35"/>
    </location>
</feature>
<dbReference type="EMBL" id="JBJKFK010004961">
    <property type="protein sequence ID" value="KAL3308615.1"/>
    <property type="molecule type" value="Genomic_DNA"/>
</dbReference>
<organism evidence="2 3">
    <name type="scientific">Cichlidogyrus casuarinus</name>
    <dbReference type="NCBI Taxonomy" id="1844966"/>
    <lineage>
        <taxon>Eukaryota</taxon>
        <taxon>Metazoa</taxon>
        <taxon>Spiralia</taxon>
        <taxon>Lophotrochozoa</taxon>
        <taxon>Platyhelminthes</taxon>
        <taxon>Monogenea</taxon>
        <taxon>Monopisthocotylea</taxon>
        <taxon>Dactylogyridea</taxon>
        <taxon>Ancyrocephalidae</taxon>
        <taxon>Cichlidogyrus</taxon>
    </lineage>
</organism>
<sequence>MRASDKYNGFYSPPNLSVSQRKRVAQSLSPTEDPDVIAANRESAIRRSQEWKYNVIASPLYDKKRVPRSFTFTKGQTSGQNRLAPMERKALSISIEDQQSSGSRDWPQLVQKRPVYQESALRGFANDFPKRKLAPSELIPEPPVEFQTDSIEDLSLDFSTDDKLIKKNIPKTKCQVMGTIKRESSGSDLDRKTPQLFNGLTLNPKSAITSPTPSISSHSLILNDTVNGTRTECKGVKAESQLRMNKSFPSSISPQSVIYDLAAPFNDGYATIVKGESTRVIDVS</sequence>
<evidence type="ECO:0008006" key="4">
    <source>
        <dbReference type="Google" id="ProtNLM"/>
    </source>
</evidence>
<evidence type="ECO:0000313" key="2">
    <source>
        <dbReference type="EMBL" id="KAL3308615.1"/>
    </source>
</evidence>
<keyword evidence="3" id="KW-1185">Reference proteome</keyword>
<gene>
    <name evidence="2" type="ORF">Ciccas_012850</name>
</gene>
<evidence type="ECO:0000256" key="1">
    <source>
        <dbReference type="SAM" id="MobiDB-lite"/>
    </source>
</evidence>
<proteinExistence type="predicted"/>
<comment type="caution">
    <text evidence="2">The sequence shown here is derived from an EMBL/GenBank/DDBJ whole genome shotgun (WGS) entry which is preliminary data.</text>
</comment>
<dbReference type="Proteomes" id="UP001626550">
    <property type="component" value="Unassembled WGS sequence"/>
</dbReference>
<evidence type="ECO:0000313" key="3">
    <source>
        <dbReference type="Proteomes" id="UP001626550"/>
    </source>
</evidence>
<protein>
    <recommendedName>
        <fullName evidence="4">Exophilin 5</fullName>
    </recommendedName>
</protein>
<accession>A0ABD2PM59</accession>
<name>A0ABD2PM59_9PLAT</name>
<dbReference type="AlphaFoldDB" id="A0ABD2PM59"/>